<reference evidence="2" key="1">
    <citation type="submission" date="2021-01" db="EMBL/GenBank/DDBJ databases">
        <title>Marivirga sp. nov., isolated from intertidal surface sediments.</title>
        <authorList>
            <person name="Zhang M."/>
        </authorList>
    </citation>
    <scope>NUCLEOTIDE SEQUENCE</scope>
    <source>
        <strain evidence="2">SM1354</strain>
    </source>
</reference>
<dbReference type="RefSeq" id="WP_201918268.1">
    <property type="nucleotide sequence ID" value="NZ_JAERQG010000001.1"/>
</dbReference>
<sequence length="79" mass="9065">MIAEENLKCTELLNLVIDGQASKEQELELMQHVHNCPKCKNEFELNTSIKESLKERLKRINTPKELSSNIQSKIIELAS</sequence>
<organism evidence="2 3">
    <name type="scientific">Marivirga atlantica</name>
    <dbReference type="NCBI Taxonomy" id="1548457"/>
    <lineage>
        <taxon>Bacteria</taxon>
        <taxon>Pseudomonadati</taxon>
        <taxon>Bacteroidota</taxon>
        <taxon>Cytophagia</taxon>
        <taxon>Cytophagales</taxon>
        <taxon>Marivirgaceae</taxon>
        <taxon>Marivirga</taxon>
    </lineage>
</organism>
<evidence type="ECO:0000313" key="2">
    <source>
        <dbReference type="EMBL" id="MBL0764572.1"/>
    </source>
</evidence>
<comment type="caution">
    <text evidence="2">The sequence shown here is derived from an EMBL/GenBank/DDBJ whole genome shotgun (WGS) entry which is preliminary data.</text>
</comment>
<dbReference type="AlphaFoldDB" id="A0A937A6H0"/>
<keyword evidence="3" id="KW-1185">Reference proteome</keyword>
<proteinExistence type="predicted"/>
<accession>A0A937A6H0</accession>
<dbReference type="InterPro" id="IPR027383">
    <property type="entry name" value="Znf_put"/>
</dbReference>
<dbReference type="Proteomes" id="UP000642920">
    <property type="component" value="Unassembled WGS sequence"/>
</dbReference>
<dbReference type="EMBL" id="JAERQG010000001">
    <property type="protein sequence ID" value="MBL0764572.1"/>
    <property type="molecule type" value="Genomic_DNA"/>
</dbReference>
<protein>
    <submittedName>
        <fullName evidence="2">Zf-HC2 domain-containing protein</fullName>
    </submittedName>
</protein>
<evidence type="ECO:0000313" key="3">
    <source>
        <dbReference type="Proteomes" id="UP000642920"/>
    </source>
</evidence>
<gene>
    <name evidence="2" type="ORF">JKP34_04855</name>
</gene>
<feature type="domain" description="Putative zinc-finger" evidence="1">
    <location>
        <begin position="9"/>
        <end position="39"/>
    </location>
</feature>
<name>A0A937A6H0_9BACT</name>
<dbReference type="Pfam" id="PF13490">
    <property type="entry name" value="zf-HC2"/>
    <property type="match status" value="1"/>
</dbReference>
<evidence type="ECO:0000259" key="1">
    <source>
        <dbReference type="Pfam" id="PF13490"/>
    </source>
</evidence>